<feature type="compositionally biased region" description="Polar residues" evidence="6">
    <location>
        <begin position="824"/>
        <end position="839"/>
    </location>
</feature>
<evidence type="ECO:0000256" key="4">
    <source>
        <dbReference type="ARBA" id="ARBA00022833"/>
    </source>
</evidence>
<dbReference type="Proteomes" id="UP000693942">
    <property type="component" value="Unassembled WGS sequence"/>
</dbReference>
<proteinExistence type="predicted"/>
<dbReference type="Pfam" id="PF05699">
    <property type="entry name" value="Dimer_Tnp_hAT"/>
    <property type="match status" value="1"/>
</dbReference>
<dbReference type="InterPro" id="IPR008906">
    <property type="entry name" value="HATC_C_dom"/>
</dbReference>
<feature type="compositionally biased region" description="Polar residues" evidence="6">
    <location>
        <begin position="894"/>
        <end position="942"/>
    </location>
</feature>
<dbReference type="PANTHER" id="PTHR46481">
    <property type="entry name" value="ZINC FINGER BED DOMAIN-CONTAINING PROTEIN 4"/>
    <property type="match status" value="1"/>
</dbReference>
<feature type="domain" description="HAT C-terminal dimerisation" evidence="7">
    <location>
        <begin position="585"/>
        <end position="655"/>
    </location>
</feature>
<keyword evidence="2" id="KW-0479">Metal-binding</keyword>
<sequence>MATLHPTKSTTPVPERTEEDNQRLFQLYKGWTLTERDGQVRQWVYQFGYYIQHADKGERRWVCCLCIKQKRPRPKSYAIKGLQNAEGHLYTDHNGIMDPTGKRQKPTKASEKAHQSIATILQLNPKEPKEQDLINTLIKRFDKTVFQQKLVNWIVNSNQSFSIVNDQDLRDIFNYLNPSVEITKANITDVTVRAIAEREFTNNMERVKDALRKSPGQIHIQYDGWKSVKQMLYGKNPDAFEKEVFEGLHTAAKEHEVWRRRGSVGKWHNFAVEVSRSDTWTDMLKKVQAVESQLSDDAQLKKHRPVGVVVDNATRWLSQFSMIERALVLRPFYNSFVQRASNEWEKVNLTRAGHIKKGSKLPFFLKEENRMTADDWHVLGTLYDILLDFQLVVRVLEGDGQGKHRRKVEENEIDPPLSGTSWDLIHAYEFLLETLESAKRAVANFPDGHHLAVNINLGWLKLNEYYEHLNDSPLIYGAAVLHPAYRWALFDDLWGDDDERQLWITKAKEMVQDLWEREYRDLEVDDPEIELPANKRLKTSRNKFTAWRTKKRGLTAGGISVTESPIQSPAQSPRSSVGGLDLDEYEQWQRDIEDADASVTDPYEYWHIRRLKYPRLSRMALDLLTVPPMSAECERLFSTTGRMVTKSRNRLDASTIGLSVSFSFSSFTTINLGSKTLSASDFTTINPTSEDRLSTSFPTPTAIHTAYSTLTIDHAYTKTQFAETVTTVTYITVNPRNPTSLVTTCVPITLLYSPCGCKHQVYPTVDMTTVACTQGEDVVTLTVPKAAYETGHERYTHPIVQYPSGWVGEHQADAGGNSYPGGQPTASSQDVSQPGSTNGKPKALTLATGLRDGSHPSYKTYQPAAPTSAAGSNDDHRQPGQGNPHLSVPADGSPESNSKTQMNPSQPSSPKSLTTETSAVPTPQLNTSAIPSQPSTLQQGQVPSEFKEAPHATSMDVSEAHSMSSHRGLR</sequence>
<feature type="region of interest" description="Disordered" evidence="6">
    <location>
        <begin position="558"/>
        <end position="579"/>
    </location>
</feature>
<dbReference type="InterPro" id="IPR052035">
    <property type="entry name" value="ZnF_BED_domain_contain"/>
</dbReference>
<comment type="caution">
    <text evidence="8">The sequence shown here is derived from an EMBL/GenBank/DDBJ whole genome shotgun (WGS) entry which is preliminary data.</text>
</comment>
<feature type="region of interest" description="Disordered" evidence="6">
    <location>
        <begin position="90"/>
        <end position="111"/>
    </location>
</feature>
<keyword evidence="4" id="KW-0862">Zinc</keyword>
<keyword evidence="5" id="KW-0539">Nucleus</keyword>
<dbReference type="GO" id="GO:0008270">
    <property type="term" value="F:zinc ion binding"/>
    <property type="evidence" value="ECO:0007669"/>
    <property type="project" value="UniProtKB-KW"/>
</dbReference>
<gene>
    <name evidence="8" type="ORF">Forpi1262_v017905</name>
</gene>
<evidence type="ECO:0000313" key="8">
    <source>
        <dbReference type="EMBL" id="KAG7408907.1"/>
    </source>
</evidence>
<reference evidence="8" key="1">
    <citation type="submission" date="2021-04" db="EMBL/GenBank/DDBJ databases">
        <title>First draft genome resource for Brassicaceae pathogens Fusarium oxysporum f. sp. raphani and Fusarium oxysporum f. sp. rapae.</title>
        <authorList>
            <person name="Asai S."/>
        </authorList>
    </citation>
    <scope>NUCLEOTIDE SEQUENCE</scope>
    <source>
        <strain evidence="8">Tf1262</strain>
    </source>
</reference>
<dbReference type="PANTHER" id="PTHR46481:SF10">
    <property type="entry name" value="ZINC FINGER BED DOMAIN-CONTAINING PROTEIN 39"/>
    <property type="match status" value="1"/>
</dbReference>
<evidence type="ECO:0000256" key="3">
    <source>
        <dbReference type="ARBA" id="ARBA00022771"/>
    </source>
</evidence>
<feature type="region of interest" description="Disordered" evidence="6">
    <location>
        <begin position="807"/>
        <end position="970"/>
    </location>
</feature>
<evidence type="ECO:0000256" key="5">
    <source>
        <dbReference type="ARBA" id="ARBA00023242"/>
    </source>
</evidence>
<evidence type="ECO:0000256" key="1">
    <source>
        <dbReference type="ARBA" id="ARBA00004123"/>
    </source>
</evidence>
<protein>
    <recommendedName>
        <fullName evidence="7">HAT C-terminal dimerisation domain-containing protein</fullName>
    </recommendedName>
</protein>
<dbReference type="AlphaFoldDB" id="A0A8J5U3P2"/>
<dbReference type="GO" id="GO:0046983">
    <property type="term" value="F:protein dimerization activity"/>
    <property type="evidence" value="ECO:0007669"/>
    <property type="project" value="InterPro"/>
</dbReference>
<evidence type="ECO:0000256" key="2">
    <source>
        <dbReference type="ARBA" id="ARBA00022723"/>
    </source>
</evidence>
<comment type="subcellular location">
    <subcellularLocation>
        <location evidence="1">Nucleus</location>
    </subcellularLocation>
</comment>
<dbReference type="GO" id="GO:0005634">
    <property type="term" value="C:nucleus"/>
    <property type="evidence" value="ECO:0007669"/>
    <property type="project" value="UniProtKB-SubCell"/>
</dbReference>
<feature type="compositionally biased region" description="Polar residues" evidence="6">
    <location>
        <begin position="561"/>
        <end position="575"/>
    </location>
</feature>
<accession>A0A8J5U3P2</accession>
<name>A0A8J5U3P2_FUSOX</name>
<evidence type="ECO:0000313" key="9">
    <source>
        <dbReference type="Proteomes" id="UP000693942"/>
    </source>
</evidence>
<evidence type="ECO:0000259" key="7">
    <source>
        <dbReference type="Pfam" id="PF05699"/>
    </source>
</evidence>
<evidence type="ECO:0000256" key="6">
    <source>
        <dbReference type="SAM" id="MobiDB-lite"/>
    </source>
</evidence>
<dbReference type="EMBL" id="JAELUR010000028">
    <property type="protein sequence ID" value="KAG7408907.1"/>
    <property type="molecule type" value="Genomic_DNA"/>
</dbReference>
<organism evidence="8 9">
    <name type="scientific">Fusarium oxysporum f. sp. raphani</name>
    <dbReference type="NCBI Taxonomy" id="96318"/>
    <lineage>
        <taxon>Eukaryota</taxon>
        <taxon>Fungi</taxon>
        <taxon>Dikarya</taxon>
        <taxon>Ascomycota</taxon>
        <taxon>Pezizomycotina</taxon>
        <taxon>Sordariomycetes</taxon>
        <taxon>Hypocreomycetidae</taxon>
        <taxon>Hypocreales</taxon>
        <taxon>Nectriaceae</taxon>
        <taxon>Fusarium</taxon>
        <taxon>Fusarium oxysporum species complex</taxon>
    </lineage>
</organism>
<feature type="compositionally biased region" description="Polar residues" evidence="6">
    <location>
        <begin position="961"/>
        <end position="970"/>
    </location>
</feature>
<keyword evidence="3" id="KW-0863">Zinc-finger</keyword>